<feature type="signal peptide" evidence="3">
    <location>
        <begin position="1"/>
        <end position="21"/>
    </location>
</feature>
<dbReference type="InterPro" id="IPR007867">
    <property type="entry name" value="GMC_OxRtase_C"/>
</dbReference>
<evidence type="ECO:0000256" key="1">
    <source>
        <dbReference type="ARBA" id="ARBA00010790"/>
    </source>
</evidence>
<dbReference type="SUPFAM" id="SSF54373">
    <property type="entry name" value="FAD-linked reductases, C-terminal domain"/>
    <property type="match status" value="1"/>
</dbReference>
<dbReference type="Gene3D" id="3.50.50.60">
    <property type="entry name" value="FAD/NAD(P)-binding domain"/>
    <property type="match status" value="1"/>
</dbReference>
<dbReference type="InterPro" id="IPR053208">
    <property type="entry name" value="GMC_Oxidoreductase_CD"/>
</dbReference>
<gene>
    <name evidence="5" type="ORF">EJ05DRAFT_442822</name>
</gene>
<dbReference type="EMBL" id="ML996578">
    <property type="protein sequence ID" value="KAF2755030.1"/>
    <property type="molecule type" value="Genomic_DNA"/>
</dbReference>
<evidence type="ECO:0000256" key="3">
    <source>
        <dbReference type="SAM" id="SignalP"/>
    </source>
</evidence>
<dbReference type="GeneID" id="54483108"/>
<comment type="similarity">
    <text evidence="1">Belongs to the GMC oxidoreductase family.</text>
</comment>
<dbReference type="InterPro" id="IPR036188">
    <property type="entry name" value="FAD/NAD-bd_sf"/>
</dbReference>
<organism evidence="5 6">
    <name type="scientific">Pseudovirgaria hyperparasitica</name>
    <dbReference type="NCBI Taxonomy" id="470096"/>
    <lineage>
        <taxon>Eukaryota</taxon>
        <taxon>Fungi</taxon>
        <taxon>Dikarya</taxon>
        <taxon>Ascomycota</taxon>
        <taxon>Pezizomycotina</taxon>
        <taxon>Dothideomycetes</taxon>
        <taxon>Dothideomycetes incertae sedis</taxon>
        <taxon>Acrospermales</taxon>
        <taxon>Acrospermaceae</taxon>
        <taxon>Pseudovirgaria</taxon>
    </lineage>
</organism>
<dbReference type="OrthoDB" id="413885at2759"/>
<dbReference type="PANTHER" id="PTHR47190:SF4">
    <property type="entry name" value="DEHYDROGENASE, PUTATIVE-RELATED"/>
    <property type="match status" value="1"/>
</dbReference>
<dbReference type="Pfam" id="PF00732">
    <property type="entry name" value="GMC_oxred_N"/>
    <property type="match status" value="1"/>
</dbReference>
<dbReference type="Pfam" id="PF05199">
    <property type="entry name" value="GMC_oxred_C"/>
    <property type="match status" value="1"/>
</dbReference>
<evidence type="ECO:0000256" key="2">
    <source>
        <dbReference type="SAM" id="MobiDB-lite"/>
    </source>
</evidence>
<dbReference type="GO" id="GO:0050660">
    <property type="term" value="F:flavin adenine dinucleotide binding"/>
    <property type="evidence" value="ECO:0007669"/>
    <property type="project" value="InterPro"/>
</dbReference>
<protein>
    <submittedName>
        <fullName evidence="5">FAD/NAD(P)-binding domain-containing protein</fullName>
    </submittedName>
</protein>
<feature type="region of interest" description="Disordered" evidence="2">
    <location>
        <begin position="601"/>
        <end position="651"/>
    </location>
</feature>
<dbReference type="Proteomes" id="UP000799437">
    <property type="component" value="Unassembled WGS sequence"/>
</dbReference>
<evidence type="ECO:0000259" key="4">
    <source>
        <dbReference type="PROSITE" id="PS00624"/>
    </source>
</evidence>
<proteinExistence type="inferred from homology"/>
<dbReference type="AlphaFoldDB" id="A0A6A6VZB5"/>
<dbReference type="Gene3D" id="3.30.410.10">
    <property type="entry name" value="Cholesterol Oxidase, domain 2"/>
    <property type="match status" value="1"/>
</dbReference>
<sequence length="691" mass="73403">MSFFASLSISFFFSFLARALAQPASSCLGHAVSSPIGASPTTTTVPTPSPTAHATVPVSDSSYDYIVAGAGPAGIIVAERLAESGAEVLLIERGHASTYVSGGRAVVPWNSTVTRYDVPAYADHLSSMSDRSAYCEDTASQAGCILGGGSMVDAMMFVKPQARDFDDNWPDSWKWKDVKGAADRLYTRSPGTSLASMDGERYDQGGFDIVSTFLSRNGFAERNALLEPDAKYETYSYPPWNIQNGRRGGPVVTYLPIAQKLPNFHLSLNTKVVRAVRSGSAVTGVEVETSSGRHIINVKSNGKVILSAGALSTPRILFNSGIGPSDQIQIVASGSSRVPLPPTEQWINLPVGQGLKDHPVFTLKFSTKNTTTALAPTAFTNPSLHDIDLFAQGAGLLSQSSQRLAFWTSVNTTSGSQKFIQGTCSMPSNNTIEMKISLTHGLSSVGSLGITSAGATEFTATPWLNTADDKEAVSLFLDNLLAYSRSDASTLTLQTASDPSTVTSADLITEYVSGSHFVGTAKMGPDDGRANGTAVVDLDTRVYGTDNLFVVDASFHPDLPTGDTQAIVMLAAEAAAARILALGGSSTPVVPAISNPTVSPISTPNPVAPNPPSSPNANNGAPGDQARTSPELVTQDPDRRPNAVKRSVNGYEEAYKSRRPVSLDVVEDEDMVERRIQWERASFLDSYYRDF</sequence>
<evidence type="ECO:0000313" key="6">
    <source>
        <dbReference type="Proteomes" id="UP000799437"/>
    </source>
</evidence>
<name>A0A6A6VZB5_9PEZI</name>
<accession>A0A6A6VZB5</accession>
<reference evidence="5" key="1">
    <citation type="journal article" date="2020" name="Stud. Mycol.">
        <title>101 Dothideomycetes genomes: a test case for predicting lifestyles and emergence of pathogens.</title>
        <authorList>
            <person name="Haridas S."/>
            <person name="Albert R."/>
            <person name="Binder M."/>
            <person name="Bloem J."/>
            <person name="Labutti K."/>
            <person name="Salamov A."/>
            <person name="Andreopoulos B."/>
            <person name="Baker S."/>
            <person name="Barry K."/>
            <person name="Bills G."/>
            <person name="Bluhm B."/>
            <person name="Cannon C."/>
            <person name="Castanera R."/>
            <person name="Culley D."/>
            <person name="Daum C."/>
            <person name="Ezra D."/>
            <person name="Gonzalez J."/>
            <person name="Henrissat B."/>
            <person name="Kuo A."/>
            <person name="Liang C."/>
            <person name="Lipzen A."/>
            <person name="Lutzoni F."/>
            <person name="Magnuson J."/>
            <person name="Mondo S."/>
            <person name="Nolan M."/>
            <person name="Ohm R."/>
            <person name="Pangilinan J."/>
            <person name="Park H.-J."/>
            <person name="Ramirez L."/>
            <person name="Alfaro M."/>
            <person name="Sun H."/>
            <person name="Tritt A."/>
            <person name="Yoshinaga Y."/>
            <person name="Zwiers L.-H."/>
            <person name="Turgeon B."/>
            <person name="Goodwin S."/>
            <person name="Spatafora J."/>
            <person name="Crous P."/>
            <person name="Grigoriev I."/>
        </authorList>
    </citation>
    <scope>NUCLEOTIDE SEQUENCE</scope>
    <source>
        <strain evidence="5">CBS 121739</strain>
    </source>
</reference>
<keyword evidence="6" id="KW-1185">Reference proteome</keyword>
<keyword evidence="3" id="KW-0732">Signal</keyword>
<evidence type="ECO:0000313" key="5">
    <source>
        <dbReference type="EMBL" id="KAF2755030.1"/>
    </source>
</evidence>
<dbReference type="RefSeq" id="XP_033597481.1">
    <property type="nucleotide sequence ID" value="XM_033742054.1"/>
</dbReference>
<dbReference type="InterPro" id="IPR000172">
    <property type="entry name" value="GMC_OxRdtase_N"/>
</dbReference>
<dbReference type="PROSITE" id="PS00624">
    <property type="entry name" value="GMC_OXRED_2"/>
    <property type="match status" value="1"/>
</dbReference>
<feature type="chain" id="PRO_5025424810" evidence="3">
    <location>
        <begin position="22"/>
        <end position="691"/>
    </location>
</feature>
<dbReference type="GO" id="GO:0016614">
    <property type="term" value="F:oxidoreductase activity, acting on CH-OH group of donors"/>
    <property type="evidence" value="ECO:0007669"/>
    <property type="project" value="InterPro"/>
</dbReference>
<dbReference type="PANTHER" id="PTHR47190">
    <property type="entry name" value="DEHYDROGENASE, PUTATIVE-RELATED"/>
    <property type="match status" value="1"/>
</dbReference>
<feature type="domain" description="Glucose-methanol-choline oxidoreductase N-terminal" evidence="4">
    <location>
        <begin position="309"/>
        <end position="323"/>
    </location>
</feature>
<dbReference type="SUPFAM" id="SSF51905">
    <property type="entry name" value="FAD/NAD(P)-binding domain"/>
    <property type="match status" value="1"/>
</dbReference>